<dbReference type="SUPFAM" id="SSF53850">
    <property type="entry name" value="Periplasmic binding protein-like II"/>
    <property type="match status" value="1"/>
</dbReference>
<dbReference type="PROSITE" id="PS51318">
    <property type="entry name" value="TAT"/>
    <property type="match status" value="1"/>
</dbReference>
<keyword evidence="1" id="KW-0732">Signal</keyword>
<dbReference type="SMART" id="SM00062">
    <property type="entry name" value="PBPb"/>
    <property type="match status" value="1"/>
</dbReference>
<dbReference type="InterPro" id="IPR006311">
    <property type="entry name" value="TAT_signal"/>
</dbReference>
<comment type="caution">
    <text evidence="3">The sequence shown here is derived from an EMBL/GenBank/DDBJ whole genome shotgun (WGS) entry which is preliminary data.</text>
</comment>
<evidence type="ECO:0000259" key="2">
    <source>
        <dbReference type="SMART" id="SM00062"/>
    </source>
</evidence>
<proteinExistence type="predicted"/>
<dbReference type="Pfam" id="PF00497">
    <property type="entry name" value="SBP_bac_3"/>
    <property type="match status" value="1"/>
</dbReference>
<name>A0A1V2GYZ8_9PROT</name>
<gene>
    <name evidence="3" type="ORF">BKE38_19130</name>
</gene>
<evidence type="ECO:0000256" key="1">
    <source>
        <dbReference type="ARBA" id="ARBA00022729"/>
    </source>
</evidence>
<dbReference type="InterPro" id="IPR001638">
    <property type="entry name" value="Solute-binding_3/MltF_N"/>
</dbReference>
<organism evidence="3 4">
    <name type="scientific">Teichococcus deserti</name>
    <dbReference type="NCBI Taxonomy" id="1817963"/>
    <lineage>
        <taxon>Bacteria</taxon>
        <taxon>Pseudomonadati</taxon>
        <taxon>Pseudomonadota</taxon>
        <taxon>Alphaproteobacteria</taxon>
        <taxon>Acetobacterales</taxon>
        <taxon>Roseomonadaceae</taxon>
        <taxon>Roseomonas</taxon>
    </lineage>
</organism>
<keyword evidence="4" id="KW-1185">Reference proteome</keyword>
<evidence type="ECO:0000313" key="3">
    <source>
        <dbReference type="EMBL" id="ONG50136.1"/>
    </source>
</evidence>
<reference evidence="3 4" key="1">
    <citation type="submission" date="2016-10" db="EMBL/GenBank/DDBJ databases">
        <title>Draft Genome sequence of Roseomonas sp. strain M3.</title>
        <authorList>
            <person name="Subhash Y."/>
            <person name="Lee S."/>
        </authorList>
    </citation>
    <scope>NUCLEOTIDE SEQUENCE [LARGE SCALE GENOMIC DNA]</scope>
    <source>
        <strain evidence="3 4">M3</strain>
    </source>
</reference>
<dbReference type="PANTHER" id="PTHR35936:SF19">
    <property type="entry name" value="AMINO-ACID-BINDING PROTEIN YXEM-RELATED"/>
    <property type="match status" value="1"/>
</dbReference>
<dbReference type="AlphaFoldDB" id="A0A1V2GYZ8"/>
<protein>
    <submittedName>
        <fullName evidence="3">Amino acid ABC transporter substrate-binding protein</fullName>
    </submittedName>
</protein>
<sequence>MTITRQTFLRAGLAAGGLLAMPRLVRAKEWQVVRFATEGAFPPYNQTAPDGRIVGFEPDLLKDLSARLKIRMDLVAQDWAGMIPGLVDGKYDAIIDGISITPKREEAIAFTIPYTAGTSGFVTMKNTAPNGLPGTGTRVSLTDEAATKSAIAELATALRGKTVAVQVSTIQADFLTTYLKDAVTIRTYQAGGDTYLDLRAGRVDAVMASTSNMAAFVKRARGEALQSGYTFGGGVLGRGAAIGLRKTDPELKTLLDGAMQAAIADGTLKKLSMQWFETDITPAT</sequence>
<dbReference type="Gene3D" id="3.40.190.10">
    <property type="entry name" value="Periplasmic binding protein-like II"/>
    <property type="match status" value="2"/>
</dbReference>
<dbReference type="RefSeq" id="WP_076958911.1">
    <property type="nucleotide sequence ID" value="NZ_MLCO01000201.1"/>
</dbReference>
<dbReference type="OrthoDB" id="9807134at2"/>
<evidence type="ECO:0000313" key="4">
    <source>
        <dbReference type="Proteomes" id="UP000188879"/>
    </source>
</evidence>
<dbReference type="Proteomes" id="UP000188879">
    <property type="component" value="Unassembled WGS sequence"/>
</dbReference>
<dbReference type="PANTHER" id="PTHR35936">
    <property type="entry name" value="MEMBRANE-BOUND LYTIC MUREIN TRANSGLYCOSYLASE F"/>
    <property type="match status" value="1"/>
</dbReference>
<accession>A0A1V2GYZ8</accession>
<feature type="domain" description="Solute-binding protein family 3/N-terminal" evidence="2">
    <location>
        <begin position="32"/>
        <end position="279"/>
    </location>
</feature>
<dbReference type="EMBL" id="MLCO01000201">
    <property type="protein sequence ID" value="ONG50136.1"/>
    <property type="molecule type" value="Genomic_DNA"/>
</dbReference>